<dbReference type="GO" id="GO:0046872">
    <property type="term" value="F:metal ion binding"/>
    <property type="evidence" value="ECO:0007669"/>
    <property type="project" value="UniProtKB-KW"/>
</dbReference>
<dbReference type="InterPro" id="IPR023298">
    <property type="entry name" value="ATPase_P-typ_TM_dom_sf"/>
</dbReference>
<dbReference type="Pfam" id="PF00689">
    <property type="entry name" value="Cation_ATPase_C"/>
    <property type="match status" value="1"/>
</dbReference>
<dbReference type="OrthoDB" id="116380at2759"/>
<dbReference type="SUPFAM" id="SSF81665">
    <property type="entry name" value="Calcium ATPase, transmembrane domain M"/>
    <property type="match status" value="1"/>
</dbReference>
<dbReference type="PRINTS" id="PR00120">
    <property type="entry name" value="HATPASE"/>
</dbReference>
<dbReference type="InterPro" id="IPR001757">
    <property type="entry name" value="P_typ_ATPase"/>
</dbReference>
<feature type="transmembrane region" description="Helical" evidence="3">
    <location>
        <begin position="220"/>
        <end position="239"/>
    </location>
</feature>
<feature type="non-terminal residue" evidence="6">
    <location>
        <position position="1"/>
    </location>
</feature>
<feature type="transmembrane region" description="Helical" evidence="3">
    <location>
        <begin position="66"/>
        <end position="85"/>
    </location>
</feature>
<evidence type="ECO:0000256" key="2">
    <source>
        <dbReference type="ARBA" id="ARBA00022842"/>
    </source>
</evidence>
<dbReference type="GO" id="GO:0005886">
    <property type="term" value="C:plasma membrane"/>
    <property type="evidence" value="ECO:0007669"/>
    <property type="project" value="TreeGrafter"/>
</dbReference>
<reference evidence="6 7" key="1">
    <citation type="submission" date="2018-08" db="EMBL/GenBank/DDBJ databases">
        <authorList>
            <person name="Laetsch R D."/>
            <person name="Stevens L."/>
            <person name="Kumar S."/>
            <person name="Blaxter L. M."/>
        </authorList>
    </citation>
    <scope>NUCLEOTIDE SEQUENCE [LARGE SCALE GENOMIC DNA]</scope>
</reference>
<dbReference type="Pfam" id="PF08282">
    <property type="entry name" value="Hydrolase_3"/>
    <property type="match status" value="1"/>
</dbReference>
<dbReference type="EMBL" id="UPTC01001608">
    <property type="protein sequence ID" value="VBB32230.1"/>
    <property type="molecule type" value="Genomic_DNA"/>
</dbReference>
<sequence>EVVAVTGDGTNDAPALKKADVGFAMGIAGTDVAKEASDIILTDDNFTSIVKAVMWGRNVYDSISKFLQFQLTVNVVAVTIAFIGACAINDSPLKAVQMLWVNLIMDTLASLALATELPTEDLLERKPYGRTKSLISRTMVKNIVGHAIFQLTILFAILFWGDKFIPDVENGRWAPLNSPPSRHFTIIFNAFVLMTLMNEINSRKIHGERNVFKGLFTNPLFCIIWILTLISQVLIVQFGGAWVSTAPLNEIHWAVCIACAFGTLLWGQVLATIPSKVLPKFFSFGGGEIQPTSVLVTGEYDTSDGLVKGMSKEDQKRPGQMLWLLGLTRLQTQMRVIRAFQTNACTTHPSSLTTSTAERLRASYRRLQLAREREEQRRMHSARFDEEIRIDNKLKDNTTTINFA</sequence>
<dbReference type="GO" id="GO:0005388">
    <property type="term" value="F:P-type calcium transporter activity"/>
    <property type="evidence" value="ECO:0007669"/>
    <property type="project" value="InterPro"/>
</dbReference>
<keyword evidence="1" id="KW-0479">Metal-binding</keyword>
<evidence type="ECO:0000313" key="6">
    <source>
        <dbReference type="EMBL" id="VBB32230.1"/>
    </source>
</evidence>
<keyword evidence="7" id="KW-1185">Reference proteome</keyword>
<dbReference type="NCBIfam" id="TIGR01494">
    <property type="entry name" value="ATPase_P-type"/>
    <property type="match status" value="1"/>
</dbReference>
<proteinExistence type="predicted"/>
<dbReference type="Pfam" id="PF12424">
    <property type="entry name" value="ATP_Ca_trans_C"/>
    <property type="match status" value="1"/>
</dbReference>
<dbReference type="InterPro" id="IPR006068">
    <property type="entry name" value="ATPase_P-typ_cation-transptr_C"/>
</dbReference>
<dbReference type="PANTHER" id="PTHR24093:SF451">
    <property type="entry name" value="CALCIUM-TRANSPORTING ATPASE"/>
    <property type="match status" value="1"/>
</dbReference>
<dbReference type="FunFam" id="1.20.1110.10:FF:000001">
    <property type="entry name" value="Calcium-transporting ATPase"/>
    <property type="match status" value="1"/>
</dbReference>
<keyword evidence="2" id="KW-0460">Magnesium</keyword>
<protein>
    <recommendedName>
        <fullName evidence="8">Cation-transporting P-type ATPase C-terminal domain-containing protein</fullName>
    </recommendedName>
</protein>
<dbReference type="STRING" id="6277.A0A498SKC6"/>
<dbReference type="SUPFAM" id="SSF56784">
    <property type="entry name" value="HAD-like"/>
    <property type="match status" value="1"/>
</dbReference>
<dbReference type="PRINTS" id="PR00119">
    <property type="entry name" value="CATATPASE"/>
</dbReference>
<dbReference type="GO" id="GO:0005524">
    <property type="term" value="F:ATP binding"/>
    <property type="evidence" value="ECO:0007669"/>
    <property type="project" value="InterPro"/>
</dbReference>
<gene>
    <name evidence="6" type="ORF">NAV_LOCUS7021</name>
</gene>
<accession>A0A498SKC6</accession>
<feature type="transmembrane region" description="Helical" evidence="3">
    <location>
        <begin position="139"/>
        <end position="161"/>
    </location>
</feature>
<evidence type="ECO:0008006" key="8">
    <source>
        <dbReference type="Google" id="ProtNLM"/>
    </source>
</evidence>
<feature type="transmembrane region" description="Helical" evidence="3">
    <location>
        <begin position="251"/>
        <end position="273"/>
    </location>
</feature>
<feature type="domain" description="Plasma membrane calcium transporting P-type ATPase C-terminal" evidence="5">
    <location>
        <begin position="319"/>
        <end position="350"/>
    </location>
</feature>
<dbReference type="AlphaFoldDB" id="A0A498SKC6"/>
<evidence type="ECO:0000256" key="1">
    <source>
        <dbReference type="ARBA" id="ARBA00022723"/>
    </source>
</evidence>
<dbReference type="PANTHER" id="PTHR24093">
    <property type="entry name" value="CATION TRANSPORTING ATPASE"/>
    <property type="match status" value="1"/>
</dbReference>
<feature type="domain" description="Cation-transporting P-type ATPase C-terminal" evidence="4">
    <location>
        <begin position="91"/>
        <end position="270"/>
    </location>
</feature>
<dbReference type="Gene3D" id="1.20.1110.10">
    <property type="entry name" value="Calcium-transporting ATPase, transmembrane domain"/>
    <property type="match status" value="1"/>
</dbReference>
<evidence type="ECO:0000259" key="4">
    <source>
        <dbReference type="Pfam" id="PF00689"/>
    </source>
</evidence>
<dbReference type="InterPro" id="IPR022141">
    <property type="entry name" value="ATP_Ca_trans_C"/>
</dbReference>
<keyword evidence="3" id="KW-0472">Membrane</keyword>
<evidence type="ECO:0000313" key="7">
    <source>
        <dbReference type="Proteomes" id="UP000276991"/>
    </source>
</evidence>
<evidence type="ECO:0000259" key="5">
    <source>
        <dbReference type="Pfam" id="PF12424"/>
    </source>
</evidence>
<dbReference type="InterPro" id="IPR036412">
    <property type="entry name" value="HAD-like_sf"/>
</dbReference>
<keyword evidence="3" id="KW-0812">Transmembrane</keyword>
<evidence type="ECO:0000256" key="3">
    <source>
        <dbReference type="SAM" id="Phobius"/>
    </source>
</evidence>
<feature type="transmembrane region" description="Helical" evidence="3">
    <location>
        <begin position="181"/>
        <end position="200"/>
    </location>
</feature>
<organism evidence="6 7">
    <name type="scientific">Acanthocheilonema viteae</name>
    <name type="common">Filarial nematode worm</name>
    <name type="synonym">Dipetalonema viteae</name>
    <dbReference type="NCBI Taxonomy" id="6277"/>
    <lineage>
        <taxon>Eukaryota</taxon>
        <taxon>Metazoa</taxon>
        <taxon>Ecdysozoa</taxon>
        <taxon>Nematoda</taxon>
        <taxon>Chromadorea</taxon>
        <taxon>Rhabditida</taxon>
        <taxon>Spirurina</taxon>
        <taxon>Spiruromorpha</taxon>
        <taxon>Filarioidea</taxon>
        <taxon>Onchocercidae</taxon>
        <taxon>Acanthocheilonema</taxon>
    </lineage>
</organism>
<dbReference type="Proteomes" id="UP000276991">
    <property type="component" value="Unassembled WGS sequence"/>
</dbReference>
<name>A0A498SKC6_ACAVI</name>
<dbReference type="GO" id="GO:0016887">
    <property type="term" value="F:ATP hydrolysis activity"/>
    <property type="evidence" value="ECO:0007669"/>
    <property type="project" value="InterPro"/>
</dbReference>
<dbReference type="GO" id="GO:0051480">
    <property type="term" value="P:regulation of cytosolic calcium ion concentration"/>
    <property type="evidence" value="ECO:0007669"/>
    <property type="project" value="TreeGrafter"/>
</dbReference>
<keyword evidence="3" id="KW-1133">Transmembrane helix</keyword>